<proteinExistence type="predicted"/>
<keyword evidence="2" id="KW-1185">Reference proteome</keyword>
<accession>A0ACC2JUA5</accession>
<name>A0ACC2JUA5_9PEZI</name>
<reference evidence="1" key="1">
    <citation type="submission" date="2022-12" db="EMBL/GenBank/DDBJ databases">
        <title>Genome Sequence of Lasiodiplodia mahajangana.</title>
        <authorList>
            <person name="Buettner E."/>
        </authorList>
    </citation>
    <scope>NUCLEOTIDE SEQUENCE</scope>
    <source>
        <strain evidence="1">VT137</strain>
    </source>
</reference>
<dbReference type="Proteomes" id="UP001153332">
    <property type="component" value="Unassembled WGS sequence"/>
</dbReference>
<dbReference type="EMBL" id="JAPUUL010000367">
    <property type="protein sequence ID" value="KAJ8131055.1"/>
    <property type="molecule type" value="Genomic_DNA"/>
</dbReference>
<gene>
    <name evidence="1" type="ORF">O1611_g2574</name>
</gene>
<sequence>MGAFFEEIPEHVMDWIIKQKIFWVSTAPLSRHGHVNVSPKGGDCFGVPDRRTFWYMDMTGSGNETISHLVEPGNGRITILFNAFEGPPRILRLWGKGRVLEYGTPEFTEIVARENIKTMPGTRSVIVVDIHQVGTSCGYQVPFFSFVEHRRVLEDYFKTKVAKYERGIEKESMDRYWALKNAWSMDGLPGMSRGLKAGKEFSIEPVKKMVGKLAPKNGGATGELHVAYMIIALLIALVAILAATHPAFEYFPAQRRMQDLLSQATSIPNGLFPSAARVTDLHQSQAVVERDPVVAVAPRADVAEGTVLDGREGLEEEAEGRRDGAPAIDAQLAGDPGRAAVREARLALGDGAEAVVHREIVRA</sequence>
<comment type="caution">
    <text evidence="1">The sequence shown here is derived from an EMBL/GenBank/DDBJ whole genome shotgun (WGS) entry which is preliminary data.</text>
</comment>
<evidence type="ECO:0000313" key="2">
    <source>
        <dbReference type="Proteomes" id="UP001153332"/>
    </source>
</evidence>
<protein>
    <submittedName>
        <fullName evidence="1">Uncharacterized protein</fullName>
    </submittedName>
</protein>
<organism evidence="1 2">
    <name type="scientific">Lasiodiplodia mahajangana</name>
    <dbReference type="NCBI Taxonomy" id="1108764"/>
    <lineage>
        <taxon>Eukaryota</taxon>
        <taxon>Fungi</taxon>
        <taxon>Dikarya</taxon>
        <taxon>Ascomycota</taxon>
        <taxon>Pezizomycotina</taxon>
        <taxon>Dothideomycetes</taxon>
        <taxon>Dothideomycetes incertae sedis</taxon>
        <taxon>Botryosphaeriales</taxon>
        <taxon>Botryosphaeriaceae</taxon>
        <taxon>Lasiodiplodia</taxon>
    </lineage>
</organism>
<evidence type="ECO:0000313" key="1">
    <source>
        <dbReference type="EMBL" id="KAJ8131055.1"/>
    </source>
</evidence>